<organism evidence="1 2">
    <name type="scientific">Qipengyuania pelagi</name>
    <dbReference type="NCBI Taxonomy" id="994320"/>
    <lineage>
        <taxon>Bacteria</taxon>
        <taxon>Pseudomonadati</taxon>
        <taxon>Pseudomonadota</taxon>
        <taxon>Alphaproteobacteria</taxon>
        <taxon>Sphingomonadales</taxon>
        <taxon>Erythrobacteraceae</taxon>
        <taxon>Qipengyuania</taxon>
    </lineage>
</organism>
<dbReference type="Proteomes" id="UP000430272">
    <property type="component" value="Unassembled WGS sequence"/>
</dbReference>
<dbReference type="EMBL" id="WTYD01000001">
    <property type="protein sequence ID" value="MXO53626.1"/>
    <property type="molecule type" value="Genomic_DNA"/>
</dbReference>
<name>A0A844Y720_9SPHN</name>
<comment type="caution">
    <text evidence="1">The sequence shown here is derived from an EMBL/GenBank/DDBJ whole genome shotgun (WGS) entry which is preliminary data.</text>
</comment>
<proteinExistence type="predicted"/>
<keyword evidence="2" id="KW-1185">Reference proteome</keyword>
<gene>
    <name evidence="1" type="ORF">GRI47_06330</name>
</gene>
<evidence type="ECO:0000313" key="1">
    <source>
        <dbReference type="EMBL" id="MXO53626.1"/>
    </source>
</evidence>
<accession>A0A844Y720</accession>
<evidence type="ECO:0000313" key="2">
    <source>
        <dbReference type="Proteomes" id="UP000430272"/>
    </source>
</evidence>
<reference evidence="1 2" key="1">
    <citation type="submission" date="2019-12" db="EMBL/GenBank/DDBJ databases">
        <title>Genomic-based taxomic classification of the family Erythrobacteraceae.</title>
        <authorList>
            <person name="Xu L."/>
        </authorList>
    </citation>
    <scope>NUCLEOTIDE SEQUENCE [LARGE SCALE GENOMIC DNA]</scope>
    <source>
        <strain evidence="1 2">JCM 17468</strain>
    </source>
</reference>
<dbReference type="AlphaFoldDB" id="A0A844Y720"/>
<sequence>MSSEPISPLARLLAAADAWALATGKPRSTLSSRATGSGKTIALPNPTLATLEKFARFLSDGGNWPEGRVPQVAVDFAHVVGISADEAAVSAGNESGLSAREAAA</sequence>
<protein>
    <submittedName>
        <fullName evidence="1">Uncharacterized protein</fullName>
    </submittedName>
</protein>
<dbReference type="RefSeq" id="WP_344870385.1">
    <property type="nucleotide sequence ID" value="NZ_BAABDV010000001.1"/>
</dbReference>